<dbReference type="EMBL" id="OFSM01000029">
    <property type="protein sequence ID" value="SOY31661.1"/>
    <property type="molecule type" value="Genomic_DNA"/>
</dbReference>
<dbReference type="OrthoDB" id="2048299at2"/>
<proteinExistence type="predicted"/>
<evidence type="ECO:0008006" key="4">
    <source>
        <dbReference type="Google" id="ProtNLM"/>
    </source>
</evidence>
<evidence type="ECO:0000313" key="2">
    <source>
        <dbReference type="EMBL" id="SOY31661.1"/>
    </source>
</evidence>
<feature type="region of interest" description="Disordered" evidence="1">
    <location>
        <begin position="1"/>
        <end position="28"/>
    </location>
</feature>
<evidence type="ECO:0000256" key="1">
    <source>
        <dbReference type="SAM" id="MobiDB-lite"/>
    </source>
</evidence>
<dbReference type="Proteomes" id="UP000236311">
    <property type="component" value="Unassembled WGS sequence"/>
</dbReference>
<dbReference type="RefSeq" id="WP_103241651.1">
    <property type="nucleotide sequence ID" value="NZ_JANJZD010000030.1"/>
</dbReference>
<name>A0A2K4ZMG7_9FIRM</name>
<feature type="region of interest" description="Disordered" evidence="1">
    <location>
        <begin position="106"/>
        <end position="145"/>
    </location>
</feature>
<dbReference type="AlphaFoldDB" id="A0A2K4ZMG7"/>
<evidence type="ECO:0000313" key="3">
    <source>
        <dbReference type="Proteomes" id="UP000236311"/>
    </source>
</evidence>
<accession>A0A2K4ZMG7</accession>
<protein>
    <recommendedName>
        <fullName evidence="4">DUF4355 domain-containing protein</fullName>
    </recommendedName>
</protein>
<feature type="compositionally biased region" description="Polar residues" evidence="1">
    <location>
        <begin position="1"/>
        <end position="10"/>
    </location>
</feature>
<organism evidence="2 3">
    <name type="scientific">Acetatifactor muris</name>
    <dbReference type="NCBI Taxonomy" id="879566"/>
    <lineage>
        <taxon>Bacteria</taxon>
        <taxon>Bacillati</taxon>
        <taxon>Bacillota</taxon>
        <taxon>Clostridia</taxon>
        <taxon>Lachnospirales</taxon>
        <taxon>Lachnospiraceae</taxon>
        <taxon>Acetatifactor</taxon>
    </lineage>
</organism>
<gene>
    <name evidence="2" type="ORF">AMURIS_04406</name>
</gene>
<sequence>MDLQNTNQNADPAAGQGTGERTFSQEDVNRIVQDRLAKDREKASKELDGREQELAQREFRLNSRQKLIDRGYPESILEALNCGSEKEFDKALDIIDGLIKERTPSEAERLEMEARRRAATSAPKFTDKSEPRRAGTDLIRQAMNL</sequence>
<feature type="compositionally biased region" description="Basic and acidic residues" evidence="1">
    <location>
        <begin position="106"/>
        <end position="116"/>
    </location>
</feature>
<reference evidence="2 3" key="1">
    <citation type="submission" date="2018-01" db="EMBL/GenBank/DDBJ databases">
        <authorList>
            <person name="Gaut B.S."/>
            <person name="Morton B.R."/>
            <person name="Clegg M.T."/>
            <person name="Duvall M.R."/>
        </authorList>
    </citation>
    <scope>NUCLEOTIDE SEQUENCE [LARGE SCALE GENOMIC DNA]</scope>
    <source>
        <strain evidence="2">GP69</strain>
    </source>
</reference>
<keyword evidence="3" id="KW-1185">Reference proteome</keyword>
<feature type="compositionally biased region" description="Basic and acidic residues" evidence="1">
    <location>
        <begin position="125"/>
        <end position="135"/>
    </location>
</feature>